<reference evidence="1 2" key="1">
    <citation type="submission" date="2016-09" db="EMBL/GenBank/DDBJ databases">
        <title>Acidihalobacter prosperus V6 (DSM14174).</title>
        <authorList>
            <person name="Khaleque H.N."/>
            <person name="Ramsay J.P."/>
            <person name="Murphy R.J.T."/>
            <person name="Kaksonen A.H."/>
            <person name="Boxall N.J."/>
            <person name="Watkin E.L.J."/>
        </authorList>
    </citation>
    <scope>NUCLEOTIDE SEQUENCE [LARGE SCALE GENOMIC DNA]</scope>
    <source>
        <strain evidence="1 2">V6</strain>
    </source>
</reference>
<dbReference type="KEGG" id="aaeo:BJI67_02720"/>
<sequence length="134" mass="14554">MGLPVEYHPNKEAGMATRDLKTVPTDVPLTPDNIDRLAARAAELAAAFKRKIGKLQQQVADASGNINRDAQGIVQDADPADRAAAHRLAKNKANRSIAQFRRNIVASSHTDRQQILDQFAKTAADAEFQLCSHG</sequence>
<protein>
    <submittedName>
        <fullName evidence="1">Uncharacterized protein</fullName>
    </submittedName>
</protein>
<accession>A0A1D8K587</accession>
<evidence type="ECO:0000313" key="1">
    <source>
        <dbReference type="EMBL" id="AOV16121.1"/>
    </source>
</evidence>
<organism evidence="1 2">
    <name type="scientific">Acidihalobacter aeolianus</name>
    <dbReference type="NCBI Taxonomy" id="2792603"/>
    <lineage>
        <taxon>Bacteria</taxon>
        <taxon>Pseudomonadati</taxon>
        <taxon>Pseudomonadota</taxon>
        <taxon>Gammaproteobacteria</taxon>
        <taxon>Chromatiales</taxon>
        <taxon>Ectothiorhodospiraceae</taxon>
        <taxon>Acidihalobacter</taxon>
    </lineage>
</organism>
<proteinExistence type="predicted"/>
<name>A0A1D8K587_9GAMM</name>
<dbReference type="AlphaFoldDB" id="A0A1D8K587"/>
<dbReference type="EMBL" id="CP017448">
    <property type="protein sequence ID" value="AOV16121.1"/>
    <property type="molecule type" value="Genomic_DNA"/>
</dbReference>
<evidence type="ECO:0000313" key="2">
    <source>
        <dbReference type="Proteomes" id="UP000095342"/>
    </source>
</evidence>
<keyword evidence="2" id="KW-1185">Reference proteome</keyword>
<gene>
    <name evidence="1" type="ORF">BJI67_02720</name>
</gene>
<dbReference type="Proteomes" id="UP000095342">
    <property type="component" value="Chromosome"/>
</dbReference>